<evidence type="ECO:0000256" key="4">
    <source>
        <dbReference type="SAM" id="SignalP"/>
    </source>
</evidence>
<reference evidence="5" key="1">
    <citation type="submission" date="2022-01" db="EMBL/GenBank/DDBJ databases">
        <authorList>
            <person name="King R."/>
        </authorList>
    </citation>
    <scope>NUCLEOTIDE SEQUENCE</scope>
</reference>
<proteinExistence type="predicted"/>
<gene>
    <name evidence="5" type="ORF">PHAECO_LOCUS7258</name>
</gene>
<evidence type="ECO:0000313" key="6">
    <source>
        <dbReference type="Proteomes" id="UP001153737"/>
    </source>
</evidence>
<evidence type="ECO:0000256" key="1">
    <source>
        <dbReference type="ARBA" id="ARBA00022614"/>
    </source>
</evidence>
<dbReference type="SMART" id="SM00369">
    <property type="entry name" value="LRR_TYP"/>
    <property type="match status" value="5"/>
</dbReference>
<feature type="chain" id="PRO_5040164612" evidence="4">
    <location>
        <begin position="18"/>
        <end position="479"/>
    </location>
</feature>
<dbReference type="InterPro" id="IPR001611">
    <property type="entry name" value="Leu-rich_rpt"/>
</dbReference>
<dbReference type="PANTHER" id="PTHR24373:SF387">
    <property type="entry name" value="LEUCINE-RICH REPEATS AND IMMUNOGLOBULIN-LIKE DOMAINS PROTEIN SMA-10"/>
    <property type="match status" value="1"/>
</dbReference>
<dbReference type="InterPro" id="IPR032675">
    <property type="entry name" value="LRR_dom_sf"/>
</dbReference>
<dbReference type="Proteomes" id="UP001153737">
    <property type="component" value="Chromosome 3"/>
</dbReference>
<keyword evidence="3" id="KW-0677">Repeat</keyword>
<sequence>MKLALILAILWLNEATSKEMRARNRAKIKASKPKNMCDFEPADNNNIRCFCTKEKYQTITSAECWFFGQVARDNPIWTLIVESQPYLGDFKIVANNQGQIKSIPLDFLQRMVYLKNLTVSYAMMDRLERYAFGNSSSLESLKLTKNQIGHLEPFAIAYLPSLKELDLEENRLRTIGTSTFFYVPQLKFVRLNNNNITKVENEAFAALSGVLEMDLSENYICDISTDTFFGLSKLKVIDLSVNRIISLPTSVFSEMWDVEDALENIFNAASLEPKSNGLRLALSAHEFLCFLLRELNKDSNRIPDLENLNVMKIDEFSSSCRKAGLNCSIICMYCTGNSCENIANMLIDSDDEDPDDIILLPTFDVIDEDSGEDESDAENTYKTSEVYLDDNYIEFISNRAFDGLRFLKTISLRNNRLTRFPAGLLTSVFTLVNLDVSNNRLETLLFDSIEQFYNNLIHNGTMQLKGMLQPIIDRSCEHK</sequence>
<evidence type="ECO:0000256" key="3">
    <source>
        <dbReference type="ARBA" id="ARBA00022737"/>
    </source>
</evidence>
<keyword evidence="1" id="KW-0433">Leucine-rich repeat</keyword>
<dbReference type="InterPro" id="IPR003591">
    <property type="entry name" value="Leu-rich_rpt_typical-subtyp"/>
</dbReference>
<dbReference type="EMBL" id="OU896709">
    <property type="protein sequence ID" value="CAG9819742.1"/>
    <property type="molecule type" value="Genomic_DNA"/>
</dbReference>
<keyword evidence="2 4" id="KW-0732">Signal</keyword>
<feature type="signal peptide" evidence="4">
    <location>
        <begin position="1"/>
        <end position="17"/>
    </location>
</feature>
<dbReference type="PANTHER" id="PTHR24373">
    <property type="entry name" value="SLIT RELATED LEUCINE-RICH REPEAT NEURONAL PROTEIN"/>
    <property type="match status" value="1"/>
</dbReference>
<dbReference type="InterPro" id="IPR050328">
    <property type="entry name" value="Dev_Immune_Receptor"/>
</dbReference>
<dbReference type="OrthoDB" id="27267at2759"/>
<dbReference type="Pfam" id="PF13855">
    <property type="entry name" value="LRR_8"/>
    <property type="match status" value="3"/>
</dbReference>
<keyword evidence="6" id="KW-1185">Reference proteome</keyword>
<dbReference type="PROSITE" id="PS51450">
    <property type="entry name" value="LRR"/>
    <property type="match status" value="3"/>
</dbReference>
<name>A0A9N9SGU0_PHACE</name>
<accession>A0A9N9SGU0</accession>
<evidence type="ECO:0000313" key="5">
    <source>
        <dbReference type="EMBL" id="CAG9819742.1"/>
    </source>
</evidence>
<reference evidence="5" key="2">
    <citation type="submission" date="2022-10" db="EMBL/GenBank/DDBJ databases">
        <authorList>
            <consortium name="ENA_rothamsted_submissions"/>
            <consortium name="culmorum"/>
            <person name="King R."/>
        </authorList>
    </citation>
    <scope>NUCLEOTIDE SEQUENCE</scope>
</reference>
<dbReference type="AlphaFoldDB" id="A0A9N9SGU0"/>
<evidence type="ECO:0000256" key="2">
    <source>
        <dbReference type="ARBA" id="ARBA00022729"/>
    </source>
</evidence>
<protein>
    <submittedName>
        <fullName evidence="5">Uncharacterized protein</fullName>
    </submittedName>
</protein>
<dbReference type="SUPFAM" id="SSF52058">
    <property type="entry name" value="L domain-like"/>
    <property type="match status" value="1"/>
</dbReference>
<dbReference type="Gene3D" id="3.80.10.10">
    <property type="entry name" value="Ribonuclease Inhibitor"/>
    <property type="match status" value="3"/>
</dbReference>
<organism evidence="5 6">
    <name type="scientific">Phaedon cochleariae</name>
    <name type="common">Mustard beetle</name>
    <dbReference type="NCBI Taxonomy" id="80249"/>
    <lineage>
        <taxon>Eukaryota</taxon>
        <taxon>Metazoa</taxon>
        <taxon>Ecdysozoa</taxon>
        <taxon>Arthropoda</taxon>
        <taxon>Hexapoda</taxon>
        <taxon>Insecta</taxon>
        <taxon>Pterygota</taxon>
        <taxon>Neoptera</taxon>
        <taxon>Endopterygota</taxon>
        <taxon>Coleoptera</taxon>
        <taxon>Polyphaga</taxon>
        <taxon>Cucujiformia</taxon>
        <taxon>Chrysomeloidea</taxon>
        <taxon>Chrysomelidae</taxon>
        <taxon>Chrysomelinae</taxon>
        <taxon>Chrysomelini</taxon>
        <taxon>Phaedon</taxon>
    </lineage>
</organism>